<dbReference type="Proteomes" id="UP001519331">
    <property type="component" value="Unassembled WGS sequence"/>
</dbReference>
<comment type="caution">
    <text evidence="7">The sequence shown here is derived from an EMBL/GenBank/DDBJ whole genome shotgun (WGS) entry which is preliminary data.</text>
</comment>
<evidence type="ECO:0000259" key="5">
    <source>
        <dbReference type="Pfam" id="PF05175"/>
    </source>
</evidence>
<keyword evidence="4 7" id="KW-0808">Transferase</keyword>
<dbReference type="Pfam" id="PF05175">
    <property type="entry name" value="MTS"/>
    <property type="match status" value="1"/>
</dbReference>
<dbReference type="EC" id="2.1.1.172" evidence="7"/>
<evidence type="ECO:0000256" key="2">
    <source>
        <dbReference type="ARBA" id="ARBA00022552"/>
    </source>
</evidence>
<dbReference type="InterPro" id="IPR007848">
    <property type="entry name" value="Small_mtfrase_dom"/>
</dbReference>
<evidence type="ECO:0000313" key="8">
    <source>
        <dbReference type="Proteomes" id="UP001519331"/>
    </source>
</evidence>
<dbReference type="CDD" id="cd02440">
    <property type="entry name" value="AdoMet_MTases"/>
    <property type="match status" value="1"/>
</dbReference>
<feature type="domain" description="Methyltransferase small" evidence="5">
    <location>
        <begin position="218"/>
        <end position="400"/>
    </location>
</feature>
<dbReference type="EMBL" id="JAGINX010000001">
    <property type="protein sequence ID" value="MBP2318328.1"/>
    <property type="molecule type" value="Genomic_DNA"/>
</dbReference>
<evidence type="ECO:0000313" key="7">
    <source>
        <dbReference type="EMBL" id="MBP2318328.1"/>
    </source>
</evidence>
<organism evidence="7 8">
    <name type="scientific">Nesterenkonia lacusekhoensis</name>
    <dbReference type="NCBI Taxonomy" id="150832"/>
    <lineage>
        <taxon>Bacteria</taxon>
        <taxon>Bacillati</taxon>
        <taxon>Actinomycetota</taxon>
        <taxon>Actinomycetes</taxon>
        <taxon>Micrococcales</taxon>
        <taxon>Micrococcaceae</taxon>
        <taxon>Nesterenkonia</taxon>
    </lineage>
</organism>
<dbReference type="PANTHER" id="PTHR47816:SF5">
    <property type="entry name" value="RIBOSOMAL RNA LARGE SUBUNIT METHYLTRANSFERASE G"/>
    <property type="match status" value="1"/>
</dbReference>
<dbReference type="PANTHER" id="PTHR47816">
    <property type="entry name" value="RIBOSOMAL RNA SMALL SUBUNIT METHYLTRANSFERASE C"/>
    <property type="match status" value="1"/>
</dbReference>
<dbReference type="InterPro" id="IPR029063">
    <property type="entry name" value="SAM-dependent_MTases_sf"/>
</dbReference>
<dbReference type="Pfam" id="PF26049">
    <property type="entry name" value="RLMG_N"/>
    <property type="match status" value="1"/>
</dbReference>
<dbReference type="PROSITE" id="PS00092">
    <property type="entry name" value="N6_MTASE"/>
    <property type="match status" value="1"/>
</dbReference>
<keyword evidence="8" id="KW-1185">Reference proteome</keyword>
<dbReference type="InterPro" id="IPR046977">
    <property type="entry name" value="RsmC/RlmG"/>
</dbReference>
<keyword evidence="1" id="KW-0963">Cytoplasm</keyword>
<accession>A0ABS4T1Q4</accession>
<keyword evidence="3 7" id="KW-0489">Methyltransferase</keyword>
<keyword evidence="2" id="KW-0698">rRNA processing</keyword>
<dbReference type="RefSeq" id="WP_210048680.1">
    <property type="nucleotide sequence ID" value="NZ_JAGINX010000001.1"/>
</dbReference>
<feature type="domain" description="RlmG N-terminal" evidence="6">
    <location>
        <begin position="38"/>
        <end position="193"/>
    </location>
</feature>
<dbReference type="InterPro" id="IPR058679">
    <property type="entry name" value="RlmG_N"/>
</dbReference>
<dbReference type="InterPro" id="IPR002052">
    <property type="entry name" value="DNA_methylase_N6_adenine_CS"/>
</dbReference>
<sequence>MPSHIPPGRTPDVTHSDLTEIIDFSQVRAWPRRREAPGCDAADLLLLDTAAAWFAAGHSTEDLVVLDDRWGALTLALSAFAPGQVRTASDGVIAEKALEANARALGVAAPAPGQIDAELFRGARMVVLPLPRSQDALEDWAWMIAEYAAADVVLLAGGRDKHMSRSMNAVLQRHFDDVVPGRGRSKARVLTARSPRRGLPAPFPRRARREAGLEAPIELVSLGAAYGGTKLDHGTRFLLEVLAQQPDFPAVSDQHGSDQRLPQRAVDLGCGNGTISVWTALRHPQLSVLAADQSASAVVSTELTARANGVADRVSTLRDDALSSLPDASEDLILLNPPFHQGNAVDTSVAHRLISDSARVLRPGGVLCTVWNSHLKYRPWLERRVGATEQLAKNPTFTVTRSVRRSS</sequence>
<evidence type="ECO:0000256" key="3">
    <source>
        <dbReference type="ARBA" id="ARBA00022603"/>
    </source>
</evidence>
<protein>
    <submittedName>
        <fullName evidence="7">16S rRNA (Guanine1207-N2)-methyltransferase</fullName>
        <ecNumber evidence="7">2.1.1.172</ecNumber>
    </submittedName>
</protein>
<gene>
    <name evidence="7" type="ORF">JOF45_001347</name>
</gene>
<dbReference type="Gene3D" id="3.40.50.150">
    <property type="entry name" value="Vaccinia Virus protein VP39"/>
    <property type="match status" value="2"/>
</dbReference>
<reference evidence="7 8" key="1">
    <citation type="submission" date="2021-03" db="EMBL/GenBank/DDBJ databases">
        <title>Sequencing the genomes of 1000 actinobacteria strains.</title>
        <authorList>
            <person name="Klenk H.-P."/>
        </authorList>
    </citation>
    <scope>NUCLEOTIDE SEQUENCE [LARGE SCALE GENOMIC DNA]</scope>
    <source>
        <strain evidence="7 8">DSM 12544</strain>
    </source>
</reference>
<evidence type="ECO:0000256" key="1">
    <source>
        <dbReference type="ARBA" id="ARBA00022490"/>
    </source>
</evidence>
<evidence type="ECO:0000256" key="4">
    <source>
        <dbReference type="ARBA" id="ARBA00022679"/>
    </source>
</evidence>
<proteinExistence type="predicted"/>
<dbReference type="GO" id="GO:0052914">
    <property type="term" value="F:16S rRNA (guanine(1207)-N(2))-methyltransferase activity"/>
    <property type="evidence" value="ECO:0007669"/>
    <property type="project" value="UniProtKB-EC"/>
</dbReference>
<evidence type="ECO:0000259" key="6">
    <source>
        <dbReference type="Pfam" id="PF26049"/>
    </source>
</evidence>
<dbReference type="SUPFAM" id="SSF53335">
    <property type="entry name" value="S-adenosyl-L-methionine-dependent methyltransferases"/>
    <property type="match status" value="1"/>
</dbReference>
<name>A0ABS4T1Q4_9MICC</name>